<keyword evidence="2" id="KW-0812">Transmembrane</keyword>
<dbReference type="AlphaFoldDB" id="A0A2H3K6L2"/>
<feature type="transmembrane region" description="Helical" evidence="2">
    <location>
        <begin position="45"/>
        <end position="65"/>
    </location>
</feature>
<name>A0A2H3K6L2_WOLCO</name>
<dbReference type="Proteomes" id="UP000218811">
    <property type="component" value="Unassembled WGS sequence"/>
</dbReference>
<sequence>MRTMDVPPGPDKIDSPTGPPRHKEPPSRKKHLPLYKRRTRRRDVVAARTATMLDAIGLVIVVYIFRVRGDGCLQNAGLLHSPSQRACCSAGPPTRSAGNAVKMFRQTVARPPPAPAATDAQRCCALSPDGLSDT</sequence>
<gene>
    <name evidence="3" type="ORF">WOLCODRAFT_164902</name>
</gene>
<feature type="compositionally biased region" description="Basic residues" evidence="1">
    <location>
        <begin position="28"/>
        <end position="37"/>
    </location>
</feature>
<accession>A0A2H3K6L2</accession>
<keyword evidence="2" id="KW-1133">Transmembrane helix</keyword>
<reference evidence="3 4" key="1">
    <citation type="journal article" date="2012" name="Science">
        <title>The Paleozoic origin of enzymatic lignin decomposition reconstructed from 31 fungal genomes.</title>
        <authorList>
            <person name="Floudas D."/>
            <person name="Binder M."/>
            <person name="Riley R."/>
            <person name="Barry K."/>
            <person name="Blanchette R.A."/>
            <person name="Henrissat B."/>
            <person name="Martinez A.T."/>
            <person name="Otillar R."/>
            <person name="Spatafora J.W."/>
            <person name="Yadav J.S."/>
            <person name="Aerts A."/>
            <person name="Benoit I."/>
            <person name="Boyd A."/>
            <person name="Carlson A."/>
            <person name="Copeland A."/>
            <person name="Coutinho P.M."/>
            <person name="de Vries R.P."/>
            <person name="Ferreira P."/>
            <person name="Findley K."/>
            <person name="Foster B."/>
            <person name="Gaskell J."/>
            <person name="Glotzer D."/>
            <person name="Gorecki P."/>
            <person name="Heitman J."/>
            <person name="Hesse C."/>
            <person name="Hori C."/>
            <person name="Igarashi K."/>
            <person name="Jurgens J.A."/>
            <person name="Kallen N."/>
            <person name="Kersten P."/>
            <person name="Kohler A."/>
            <person name="Kuees U."/>
            <person name="Kumar T.K.A."/>
            <person name="Kuo A."/>
            <person name="LaButti K."/>
            <person name="Larrondo L.F."/>
            <person name="Lindquist E."/>
            <person name="Ling A."/>
            <person name="Lombard V."/>
            <person name="Lucas S."/>
            <person name="Lundell T."/>
            <person name="Martin R."/>
            <person name="McLaughlin D.J."/>
            <person name="Morgenstern I."/>
            <person name="Morin E."/>
            <person name="Murat C."/>
            <person name="Nagy L.G."/>
            <person name="Nolan M."/>
            <person name="Ohm R.A."/>
            <person name="Patyshakuliyeva A."/>
            <person name="Rokas A."/>
            <person name="Ruiz-Duenas F.J."/>
            <person name="Sabat G."/>
            <person name="Salamov A."/>
            <person name="Samejima M."/>
            <person name="Schmutz J."/>
            <person name="Slot J.C."/>
            <person name="St John F."/>
            <person name="Stenlid J."/>
            <person name="Sun H."/>
            <person name="Sun S."/>
            <person name="Syed K."/>
            <person name="Tsang A."/>
            <person name="Wiebenga A."/>
            <person name="Young D."/>
            <person name="Pisabarro A."/>
            <person name="Eastwood D.C."/>
            <person name="Martin F."/>
            <person name="Cullen D."/>
            <person name="Grigoriev I.V."/>
            <person name="Hibbett D.S."/>
        </authorList>
    </citation>
    <scope>NUCLEOTIDE SEQUENCE [LARGE SCALE GENOMIC DNA]</scope>
    <source>
        <strain evidence="3 4">MD-104</strain>
    </source>
</reference>
<evidence type="ECO:0000256" key="2">
    <source>
        <dbReference type="SAM" id="Phobius"/>
    </source>
</evidence>
<protein>
    <submittedName>
        <fullName evidence="3">Uncharacterized protein</fullName>
    </submittedName>
</protein>
<evidence type="ECO:0000313" key="3">
    <source>
        <dbReference type="EMBL" id="PCH44077.1"/>
    </source>
</evidence>
<dbReference type="EMBL" id="KB468157">
    <property type="protein sequence ID" value="PCH44077.1"/>
    <property type="molecule type" value="Genomic_DNA"/>
</dbReference>
<organism evidence="3 4">
    <name type="scientific">Wolfiporia cocos (strain MD-104)</name>
    <name type="common">Brown rot fungus</name>
    <dbReference type="NCBI Taxonomy" id="742152"/>
    <lineage>
        <taxon>Eukaryota</taxon>
        <taxon>Fungi</taxon>
        <taxon>Dikarya</taxon>
        <taxon>Basidiomycota</taxon>
        <taxon>Agaricomycotina</taxon>
        <taxon>Agaricomycetes</taxon>
        <taxon>Polyporales</taxon>
        <taxon>Phaeolaceae</taxon>
        <taxon>Wolfiporia</taxon>
    </lineage>
</organism>
<feature type="region of interest" description="Disordered" evidence="1">
    <location>
        <begin position="1"/>
        <end position="37"/>
    </location>
</feature>
<proteinExistence type="predicted"/>
<keyword evidence="2" id="KW-0472">Membrane</keyword>
<evidence type="ECO:0000256" key="1">
    <source>
        <dbReference type="SAM" id="MobiDB-lite"/>
    </source>
</evidence>
<evidence type="ECO:0000313" key="4">
    <source>
        <dbReference type="Proteomes" id="UP000218811"/>
    </source>
</evidence>
<keyword evidence="4" id="KW-1185">Reference proteome</keyword>